<dbReference type="SUPFAM" id="SSF52058">
    <property type="entry name" value="L domain-like"/>
    <property type="match status" value="1"/>
</dbReference>
<dbReference type="PANTHER" id="PTHR48063">
    <property type="entry name" value="LRR RECEPTOR-LIKE KINASE"/>
    <property type="match status" value="1"/>
</dbReference>
<accession>A0AAP0LYX3</accession>
<keyword evidence="10" id="KW-0325">Glycoprotein</keyword>
<comment type="similarity">
    <text evidence="2">Belongs to the RLP family.</text>
</comment>
<dbReference type="InterPro" id="IPR001611">
    <property type="entry name" value="Leu-rich_rpt"/>
</dbReference>
<keyword evidence="3" id="KW-0433">Leucine-rich repeat</keyword>
<comment type="caution">
    <text evidence="11">The sequence shown here is derived from an EMBL/GenBank/DDBJ whole genome shotgun (WGS) entry which is preliminary data.</text>
</comment>
<evidence type="ECO:0000256" key="6">
    <source>
        <dbReference type="ARBA" id="ARBA00022737"/>
    </source>
</evidence>
<evidence type="ECO:0000256" key="2">
    <source>
        <dbReference type="ARBA" id="ARBA00009592"/>
    </source>
</evidence>
<evidence type="ECO:0000256" key="10">
    <source>
        <dbReference type="ARBA" id="ARBA00023180"/>
    </source>
</evidence>
<dbReference type="Proteomes" id="UP001428341">
    <property type="component" value="Unassembled WGS sequence"/>
</dbReference>
<evidence type="ECO:0000256" key="7">
    <source>
        <dbReference type="ARBA" id="ARBA00022989"/>
    </source>
</evidence>
<proteinExistence type="inferred from homology"/>
<keyword evidence="7" id="KW-1133">Transmembrane helix</keyword>
<dbReference type="FunFam" id="3.80.10.10:FF:000041">
    <property type="entry name" value="LRR receptor-like serine/threonine-protein kinase ERECTA"/>
    <property type="match status" value="1"/>
</dbReference>
<dbReference type="Pfam" id="PF00560">
    <property type="entry name" value="LRR_1"/>
    <property type="match status" value="2"/>
</dbReference>
<evidence type="ECO:0000256" key="9">
    <source>
        <dbReference type="ARBA" id="ARBA00023170"/>
    </source>
</evidence>
<evidence type="ECO:0000313" key="12">
    <source>
        <dbReference type="Proteomes" id="UP001428341"/>
    </source>
</evidence>
<keyword evidence="12" id="KW-1185">Reference proteome</keyword>
<dbReference type="InterPro" id="IPR046956">
    <property type="entry name" value="RLP23-like"/>
</dbReference>
<evidence type="ECO:0000256" key="4">
    <source>
        <dbReference type="ARBA" id="ARBA00022692"/>
    </source>
</evidence>
<keyword evidence="5" id="KW-0732">Signal</keyword>
<dbReference type="GO" id="GO:0016020">
    <property type="term" value="C:membrane"/>
    <property type="evidence" value="ECO:0007669"/>
    <property type="project" value="UniProtKB-SubCell"/>
</dbReference>
<evidence type="ECO:0000256" key="3">
    <source>
        <dbReference type="ARBA" id="ARBA00022614"/>
    </source>
</evidence>
<dbReference type="InterPro" id="IPR032675">
    <property type="entry name" value="LRR_dom_sf"/>
</dbReference>
<keyword evidence="6" id="KW-0677">Repeat</keyword>
<dbReference type="AlphaFoldDB" id="A0AAP0LYX3"/>
<sequence length="162" mass="17708">MVSLSQNSFFGQLPQNLSKLSPLEHLDLRDTNLTSEFPAFLSQLSSLQVLNIRNTALEGSITDDLLNLGSLHILDLSNNNLTGKIPSSFGNLAGMTDTPSTLSTLPEIFTIPVVCSEDVQPPTDSVLEEMEKEEIRISSWKAMAIGYPFDFSSATIVTYVIV</sequence>
<evidence type="ECO:0000313" key="11">
    <source>
        <dbReference type="EMBL" id="KAK9192446.1"/>
    </source>
</evidence>
<dbReference type="PANTHER" id="PTHR48063:SF112">
    <property type="entry name" value="RECEPTOR LIKE PROTEIN 30-LIKE"/>
    <property type="match status" value="1"/>
</dbReference>
<keyword evidence="9" id="KW-0675">Receptor</keyword>
<dbReference type="PROSITE" id="PS51450">
    <property type="entry name" value="LRR"/>
    <property type="match status" value="1"/>
</dbReference>
<name>A0AAP0LYX3_9ROSI</name>
<keyword evidence="8" id="KW-0472">Membrane</keyword>
<comment type="subcellular location">
    <subcellularLocation>
        <location evidence="1">Membrane</location>
        <topology evidence="1">Single-pass type I membrane protein</topology>
    </subcellularLocation>
</comment>
<gene>
    <name evidence="11" type="ORF">WN944_003137</name>
</gene>
<dbReference type="EMBL" id="JBCGBO010000006">
    <property type="protein sequence ID" value="KAK9192446.1"/>
    <property type="molecule type" value="Genomic_DNA"/>
</dbReference>
<keyword evidence="4" id="KW-0812">Transmembrane</keyword>
<protein>
    <submittedName>
        <fullName evidence="11">Uncharacterized protein</fullName>
    </submittedName>
</protein>
<evidence type="ECO:0000256" key="8">
    <source>
        <dbReference type="ARBA" id="ARBA00023136"/>
    </source>
</evidence>
<reference evidence="11 12" key="1">
    <citation type="submission" date="2024-05" db="EMBL/GenBank/DDBJ databases">
        <title>Haplotype-resolved chromosome-level genome assembly of Huyou (Citrus changshanensis).</title>
        <authorList>
            <person name="Miao C."/>
            <person name="Chen W."/>
            <person name="Wu Y."/>
            <person name="Wang L."/>
            <person name="Zhao S."/>
            <person name="Grierson D."/>
            <person name="Xu C."/>
            <person name="Chen K."/>
        </authorList>
    </citation>
    <scope>NUCLEOTIDE SEQUENCE [LARGE SCALE GENOMIC DNA]</scope>
    <source>
        <strain evidence="11">01-14</strain>
        <tissue evidence="11">Leaf</tissue>
    </source>
</reference>
<evidence type="ECO:0000256" key="1">
    <source>
        <dbReference type="ARBA" id="ARBA00004479"/>
    </source>
</evidence>
<dbReference type="Gene3D" id="3.80.10.10">
    <property type="entry name" value="Ribonuclease Inhibitor"/>
    <property type="match status" value="1"/>
</dbReference>
<evidence type="ECO:0000256" key="5">
    <source>
        <dbReference type="ARBA" id="ARBA00022729"/>
    </source>
</evidence>
<organism evidence="11 12">
    <name type="scientific">Citrus x changshan-huyou</name>
    <dbReference type="NCBI Taxonomy" id="2935761"/>
    <lineage>
        <taxon>Eukaryota</taxon>
        <taxon>Viridiplantae</taxon>
        <taxon>Streptophyta</taxon>
        <taxon>Embryophyta</taxon>
        <taxon>Tracheophyta</taxon>
        <taxon>Spermatophyta</taxon>
        <taxon>Magnoliopsida</taxon>
        <taxon>eudicotyledons</taxon>
        <taxon>Gunneridae</taxon>
        <taxon>Pentapetalae</taxon>
        <taxon>rosids</taxon>
        <taxon>malvids</taxon>
        <taxon>Sapindales</taxon>
        <taxon>Rutaceae</taxon>
        <taxon>Aurantioideae</taxon>
        <taxon>Citrus</taxon>
    </lineage>
</organism>